<sequence length="175" mass="19040">MEDGGGKRGEEGTTSLCENAPAGSLRGERGEGEGRREKGRGRDGAGESEEEKRVTQGRGLTSTSSMQADAHAHALRPRPRPRPHPRPQHNDDVQAQGPRSKDVGYLVGRSTLRFHPGKHQKNPETLPRKRGPRPVSLLDLIGVTGSTGDDARPGRDSLQFTVSSNLLLHYYSVHL</sequence>
<accession>A0A2T3B851</accession>
<evidence type="ECO:0000313" key="3">
    <source>
        <dbReference type="Proteomes" id="UP000241818"/>
    </source>
</evidence>
<dbReference type="AlphaFoldDB" id="A0A2T3B851"/>
<feature type="compositionally biased region" description="Polar residues" evidence="1">
    <location>
        <begin position="58"/>
        <end position="67"/>
    </location>
</feature>
<organism evidence="2 3">
    <name type="scientific">Amorphotheca resinae ATCC 22711</name>
    <dbReference type="NCBI Taxonomy" id="857342"/>
    <lineage>
        <taxon>Eukaryota</taxon>
        <taxon>Fungi</taxon>
        <taxon>Dikarya</taxon>
        <taxon>Ascomycota</taxon>
        <taxon>Pezizomycotina</taxon>
        <taxon>Leotiomycetes</taxon>
        <taxon>Helotiales</taxon>
        <taxon>Amorphothecaceae</taxon>
        <taxon>Amorphotheca</taxon>
    </lineage>
</organism>
<proteinExistence type="predicted"/>
<dbReference type="EMBL" id="KZ679008">
    <property type="protein sequence ID" value="PSS23033.1"/>
    <property type="molecule type" value="Genomic_DNA"/>
</dbReference>
<dbReference type="GeneID" id="36572553"/>
<feature type="compositionally biased region" description="Basic residues" evidence="1">
    <location>
        <begin position="73"/>
        <end position="87"/>
    </location>
</feature>
<feature type="compositionally biased region" description="Basic and acidic residues" evidence="1">
    <location>
        <begin position="1"/>
        <end position="11"/>
    </location>
</feature>
<dbReference type="Proteomes" id="UP000241818">
    <property type="component" value="Unassembled WGS sequence"/>
</dbReference>
<gene>
    <name evidence="2" type="ORF">M430DRAFT_212399</name>
</gene>
<evidence type="ECO:0000256" key="1">
    <source>
        <dbReference type="SAM" id="MobiDB-lite"/>
    </source>
</evidence>
<keyword evidence="3" id="KW-1185">Reference proteome</keyword>
<reference evidence="2 3" key="1">
    <citation type="journal article" date="2018" name="New Phytol.">
        <title>Comparative genomics and transcriptomics depict ericoid mycorrhizal fungi as versatile saprotrophs and plant mutualists.</title>
        <authorList>
            <person name="Martino E."/>
            <person name="Morin E."/>
            <person name="Grelet G.A."/>
            <person name="Kuo A."/>
            <person name="Kohler A."/>
            <person name="Daghino S."/>
            <person name="Barry K.W."/>
            <person name="Cichocki N."/>
            <person name="Clum A."/>
            <person name="Dockter R.B."/>
            <person name="Hainaut M."/>
            <person name="Kuo R.C."/>
            <person name="LaButti K."/>
            <person name="Lindahl B.D."/>
            <person name="Lindquist E.A."/>
            <person name="Lipzen A."/>
            <person name="Khouja H.R."/>
            <person name="Magnuson J."/>
            <person name="Murat C."/>
            <person name="Ohm R.A."/>
            <person name="Singer S.W."/>
            <person name="Spatafora J.W."/>
            <person name="Wang M."/>
            <person name="Veneault-Fourrey C."/>
            <person name="Henrissat B."/>
            <person name="Grigoriev I.V."/>
            <person name="Martin F.M."/>
            <person name="Perotto S."/>
        </authorList>
    </citation>
    <scope>NUCLEOTIDE SEQUENCE [LARGE SCALE GENOMIC DNA]</scope>
    <source>
        <strain evidence="2 3">ATCC 22711</strain>
    </source>
</reference>
<feature type="compositionally biased region" description="Basic and acidic residues" evidence="1">
    <location>
        <begin position="26"/>
        <end position="54"/>
    </location>
</feature>
<evidence type="ECO:0000313" key="2">
    <source>
        <dbReference type="EMBL" id="PSS23033.1"/>
    </source>
</evidence>
<name>A0A2T3B851_AMORE</name>
<feature type="region of interest" description="Disordered" evidence="1">
    <location>
        <begin position="1"/>
        <end position="134"/>
    </location>
</feature>
<dbReference type="RefSeq" id="XP_024723079.1">
    <property type="nucleotide sequence ID" value="XM_024864472.1"/>
</dbReference>
<dbReference type="InParanoid" id="A0A2T3B851"/>
<protein>
    <submittedName>
        <fullName evidence="2">Uncharacterized protein</fullName>
    </submittedName>
</protein>